<evidence type="ECO:0000313" key="1">
    <source>
        <dbReference type="EMBL" id="SVC56843.1"/>
    </source>
</evidence>
<protein>
    <submittedName>
        <fullName evidence="1">Uncharacterized protein</fullName>
    </submittedName>
</protein>
<name>A0A382N6R1_9ZZZZ</name>
<dbReference type="AlphaFoldDB" id="A0A382N6R1"/>
<dbReference type="EMBL" id="UINC01098374">
    <property type="protein sequence ID" value="SVC56843.1"/>
    <property type="molecule type" value="Genomic_DNA"/>
</dbReference>
<reference evidence="1" key="1">
    <citation type="submission" date="2018-05" db="EMBL/GenBank/DDBJ databases">
        <authorList>
            <person name="Lanie J.A."/>
            <person name="Ng W.-L."/>
            <person name="Kazmierczak K.M."/>
            <person name="Andrzejewski T.M."/>
            <person name="Davidsen T.M."/>
            <person name="Wayne K.J."/>
            <person name="Tettelin H."/>
            <person name="Glass J.I."/>
            <person name="Rusch D."/>
            <person name="Podicherti R."/>
            <person name="Tsui H.-C.T."/>
            <person name="Winkler M.E."/>
        </authorList>
    </citation>
    <scope>NUCLEOTIDE SEQUENCE</scope>
</reference>
<proteinExistence type="predicted"/>
<gene>
    <name evidence="1" type="ORF">METZ01_LOCUS309697</name>
</gene>
<accession>A0A382N6R1</accession>
<sequence>MAVVCIGKNANVQQELSGSRENAIVKAVEYASPAVVNISTTRIQEYTVNPLFQDLWSPFFDMPFQIPQKRELHGLGS</sequence>
<feature type="non-terminal residue" evidence="1">
    <location>
        <position position="77"/>
    </location>
</feature>
<organism evidence="1">
    <name type="scientific">marine metagenome</name>
    <dbReference type="NCBI Taxonomy" id="408172"/>
    <lineage>
        <taxon>unclassified sequences</taxon>
        <taxon>metagenomes</taxon>
        <taxon>ecological metagenomes</taxon>
    </lineage>
</organism>